<protein>
    <recommendedName>
        <fullName evidence="2">Signal transduction histidine kinase internal region domain-containing protein</fullName>
    </recommendedName>
</protein>
<dbReference type="OrthoDB" id="9809908at2"/>
<evidence type="ECO:0000259" key="2">
    <source>
        <dbReference type="Pfam" id="PF06580"/>
    </source>
</evidence>
<proteinExistence type="predicted"/>
<dbReference type="InterPro" id="IPR050640">
    <property type="entry name" value="Bact_2-comp_sensor_kinase"/>
</dbReference>
<feature type="transmembrane region" description="Helical" evidence="1">
    <location>
        <begin position="41"/>
        <end position="59"/>
    </location>
</feature>
<dbReference type="InterPro" id="IPR010559">
    <property type="entry name" value="Sig_transdc_His_kin_internal"/>
</dbReference>
<dbReference type="PANTHER" id="PTHR34220">
    <property type="entry name" value="SENSOR HISTIDINE KINASE YPDA"/>
    <property type="match status" value="1"/>
</dbReference>
<evidence type="ECO:0000256" key="1">
    <source>
        <dbReference type="SAM" id="Phobius"/>
    </source>
</evidence>
<organism evidence="3 4">
    <name type="scientific">Chryseobacterium panacisoli</name>
    <dbReference type="NCBI Taxonomy" id="1807141"/>
    <lineage>
        <taxon>Bacteria</taxon>
        <taxon>Pseudomonadati</taxon>
        <taxon>Bacteroidota</taxon>
        <taxon>Flavobacteriia</taxon>
        <taxon>Flavobacteriales</taxon>
        <taxon>Weeksellaceae</taxon>
        <taxon>Chryseobacterium group</taxon>
        <taxon>Chryseobacterium</taxon>
    </lineage>
</organism>
<dbReference type="SUPFAM" id="SSF55874">
    <property type="entry name" value="ATPase domain of HSP90 chaperone/DNA topoisomerase II/histidine kinase"/>
    <property type="match status" value="1"/>
</dbReference>
<keyword evidence="1" id="KW-0812">Transmembrane</keyword>
<keyword evidence="1" id="KW-1133">Transmembrane helix</keyword>
<reference evidence="3 4" key="1">
    <citation type="submission" date="2019-08" db="EMBL/GenBank/DDBJ databases">
        <title>Draft genome sequence of Chryseobacterium sp. Gsoil 183.</title>
        <authorList>
            <person name="Im W.-T."/>
        </authorList>
    </citation>
    <scope>NUCLEOTIDE SEQUENCE [LARGE SCALE GENOMIC DNA]</scope>
    <source>
        <strain evidence="3 4">Gsoil 183</strain>
    </source>
</reference>
<dbReference type="InterPro" id="IPR036890">
    <property type="entry name" value="HATPase_C_sf"/>
</dbReference>
<accession>A0A5D8ZHK6</accession>
<dbReference type="GO" id="GO:0016020">
    <property type="term" value="C:membrane"/>
    <property type="evidence" value="ECO:0007669"/>
    <property type="project" value="InterPro"/>
</dbReference>
<keyword evidence="1" id="KW-0472">Membrane</keyword>
<dbReference type="EMBL" id="VTRU01000004">
    <property type="protein sequence ID" value="TZF94368.1"/>
    <property type="molecule type" value="Genomic_DNA"/>
</dbReference>
<name>A0A5D8ZHK6_9FLAO</name>
<dbReference type="GO" id="GO:0000155">
    <property type="term" value="F:phosphorelay sensor kinase activity"/>
    <property type="evidence" value="ECO:0007669"/>
    <property type="project" value="InterPro"/>
</dbReference>
<evidence type="ECO:0000313" key="3">
    <source>
        <dbReference type="EMBL" id="TZF94368.1"/>
    </source>
</evidence>
<evidence type="ECO:0000313" key="4">
    <source>
        <dbReference type="Proteomes" id="UP000323884"/>
    </source>
</evidence>
<dbReference type="AlphaFoldDB" id="A0A5D8ZHK6"/>
<dbReference type="Pfam" id="PF06580">
    <property type="entry name" value="His_kinase"/>
    <property type="match status" value="1"/>
</dbReference>
<dbReference type="Gene3D" id="3.30.565.10">
    <property type="entry name" value="Histidine kinase-like ATPase, C-terminal domain"/>
    <property type="match status" value="1"/>
</dbReference>
<feature type="transmembrane region" description="Helical" evidence="1">
    <location>
        <begin position="68"/>
        <end position="89"/>
    </location>
</feature>
<dbReference type="PANTHER" id="PTHR34220:SF7">
    <property type="entry name" value="SENSOR HISTIDINE KINASE YPDA"/>
    <property type="match status" value="1"/>
</dbReference>
<keyword evidence="4" id="KW-1185">Reference proteome</keyword>
<gene>
    <name evidence="3" type="ORF">FW781_17365</name>
</gene>
<dbReference type="Proteomes" id="UP000323884">
    <property type="component" value="Unassembled WGS sequence"/>
</dbReference>
<sequence length="361" mass="41944">MKKIGQHIILILLLLTIPVVASPDFDGTLSVFKVSPFQREFIRFVLVVIFFYLNLNLFLPKLYSKKKYIPFIICLLICFGLMVFVPNYLTAENRMSVQHFPMKMQPPPENPNGSMPPPPIRERFPEGNFQNRNNYYVQMIFSSLLPFLFSFLSSLFIFKNIEKKELERSKAKAELLSLKYQLQPHFLFNILNSIYSLALLKSDDTPNGILKLSNVMRYVVQESSKDLVKLSKEIEYVKDYIALQLIRTDSSLDFSYTETGETKNLQIAPFILVNFIENAFKYGFNAEEKSKITVKIMIEEQMLHFNVFNNIVNHHITNEESLKVGLKNTLEHLQQMYPGKHSLNMANNGKTFEVDLKIKLL</sequence>
<feature type="transmembrane region" description="Helical" evidence="1">
    <location>
        <begin position="135"/>
        <end position="158"/>
    </location>
</feature>
<dbReference type="RefSeq" id="WP_149388553.1">
    <property type="nucleotide sequence ID" value="NZ_VTRU01000004.1"/>
</dbReference>
<feature type="domain" description="Signal transduction histidine kinase internal region" evidence="2">
    <location>
        <begin position="173"/>
        <end position="250"/>
    </location>
</feature>
<comment type="caution">
    <text evidence="3">The sequence shown here is derived from an EMBL/GenBank/DDBJ whole genome shotgun (WGS) entry which is preliminary data.</text>
</comment>